<reference evidence="2 3" key="1">
    <citation type="submission" date="2014-04" db="EMBL/GenBank/DDBJ databases">
        <title>Evolutionary Origins and Diversification of the Mycorrhizal Mutualists.</title>
        <authorList>
            <consortium name="DOE Joint Genome Institute"/>
            <consortium name="Mycorrhizal Genomics Consortium"/>
            <person name="Kohler A."/>
            <person name="Kuo A."/>
            <person name="Nagy L.G."/>
            <person name="Floudas D."/>
            <person name="Copeland A."/>
            <person name="Barry K.W."/>
            <person name="Cichocki N."/>
            <person name="Veneault-Fourrey C."/>
            <person name="LaButti K."/>
            <person name="Lindquist E.A."/>
            <person name="Lipzen A."/>
            <person name="Lundell T."/>
            <person name="Morin E."/>
            <person name="Murat C."/>
            <person name="Riley R."/>
            <person name="Ohm R."/>
            <person name="Sun H."/>
            <person name="Tunlid A."/>
            <person name="Henrissat B."/>
            <person name="Grigoriev I.V."/>
            <person name="Hibbett D.S."/>
            <person name="Martin F."/>
        </authorList>
    </citation>
    <scope>NUCLEOTIDE SEQUENCE [LARGE SCALE GENOMIC DNA]</scope>
    <source>
        <strain evidence="2 3">Koide BX008</strain>
    </source>
</reference>
<accession>A0A0C2T555</accession>
<organism evidence="2 3">
    <name type="scientific">Amanita muscaria (strain Koide BX008)</name>
    <dbReference type="NCBI Taxonomy" id="946122"/>
    <lineage>
        <taxon>Eukaryota</taxon>
        <taxon>Fungi</taxon>
        <taxon>Dikarya</taxon>
        <taxon>Basidiomycota</taxon>
        <taxon>Agaricomycotina</taxon>
        <taxon>Agaricomycetes</taxon>
        <taxon>Agaricomycetidae</taxon>
        <taxon>Agaricales</taxon>
        <taxon>Pluteineae</taxon>
        <taxon>Amanitaceae</taxon>
        <taxon>Amanita</taxon>
    </lineage>
</organism>
<dbReference type="Proteomes" id="UP000054549">
    <property type="component" value="Unassembled WGS sequence"/>
</dbReference>
<protein>
    <submittedName>
        <fullName evidence="2">Uncharacterized protein</fullName>
    </submittedName>
</protein>
<feature type="chain" id="PRO_5002155816" evidence="1">
    <location>
        <begin position="21"/>
        <end position="142"/>
    </location>
</feature>
<dbReference type="EMBL" id="KN818281">
    <property type="protein sequence ID" value="KIL61704.1"/>
    <property type="molecule type" value="Genomic_DNA"/>
</dbReference>
<evidence type="ECO:0000313" key="3">
    <source>
        <dbReference type="Proteomes" id="UP000054549"/>
    </source>
</evidence>
<keyword evidence="1" id="KW-0732">Signal</keyword>
<proteinExistence type="predicted"/>
<sequence length="142" mass="15197">MSIRLLNVIFVLSLAVMALAQSVEIGYPKAGKKIHPGKKLTVQIVQPDSIIGSWTIGIAIGIQSCADVPGCQPPTQVMGTVLYNGPFTPKPHPTMPYYQNFTVTIPSGFTKGPAHLNVAYAALWGAAAYPYIQTLNETLTVV</sequence>
<dbReference type="InterPro" id="IPR045469">
    <property type="entry name" value="Nis1"/>
</dbReference>
<dbReference type="Pfam" id="PF19271">
    <property type="entry name" value="Nis1"/>
    <property type="match status" value="1"/>
</dbReference>
<evidence type="ECO:0000313" key="2">
    <source>
        <dbReference type="EMBL" id="KIL61704.1"/>
    </source>
</evidence>
<dbReference type="OrthoDB" id="2841294at2759"/>
<dbReference type="AlphaFoldDB" id="A0A0C2T555"/>
<feature type="signal peptide" evidence="1">
    <location>
        <begin position="1"/>
        <end position="20"/>
    </location>
</feature>
<dbReference type="HOGENOM" id="CLU_137500_1_0_1"/>
<gene>
    <name evidence="2" type="ORF">M378DRAFT_82282</name>
</gene>
<keyword evidence="3" id="KW-1185">Reference proteome</keyword>
<dbReference type="InParanoid" id="A0A0C2T555"/>
<name>A0A0C2T555_AMAMK</name>
<evidence type="ECO:0000256" key="1">
    <source>
        <dbReference type="SAM" id="SignalP"/>
    </source>
</evidence>